<dbReference type="EMBL" id="BMAV01027418">
    <property type="protein sequence ID" value="GFS59194.1"/>
    <property type="molecule type" value="Genomic_DNA"/>
</dbReference>
<sequence length="91" mass="9939">MCTPEGVFHTHTPLAQKTKGETGAIGVDRDGLMFGSNVIFITGGSLSWEEKWQVAFLHDSLPKDSPFFLPPFLFGILYSFSTGKHFCVGTG</sequence>
<name>A0A8X6ITT5_9ARAC</name>
<comment type="caution">
    <text evidence="1">The sequence shown here is derived from an EMBL/GenBank/DDBJ whole genome shotgun (WGS) entry which is preliminary data.</text>
</comment>
<organism evidence="1 2">
    <name type="scientific">Trichonephila inaurata madagascariensis</name>
    <dbReference type="NCBI Taxonomy" id="2747483"/>
    <lineage>
        <taxon>Eukaryota</taxon>
        <taxon>Metazoa</taxon>
        <taxon>Ecdysozoa</taxon>
        <taxon>Arthropoda</taxon>
        <taxon>Chelicerata</taxon>
        <taxon>Arachnida</taxon>
        <taxon>Araneae</taxon>
        <taxon>Araneomorphae</taxon>
        <taxon>Entelegynae</taxon>
        <taxon>Araneoidea</taxon>
        <taxon>Nephilidae</taxon>
        <taxon>Trichonephila</taxon>
        <taxon>Trichonephila inaurata</taxon>
    </lineage>
</organism>
<accession>A0A8X6ITT5</accession>
<reference evidence="1" key="1">
    <citation type="submission" date="2020-08" db="EMBL/GenBank/DDBJ databases">
        <title>Multicomponent nature underlies the extraordinary mechanical properties of spider dragline silk.</title>
        <authorList>
            <person name="Kono N."/>
            <person name="Nakamura H."/>
            <person name="Mori M."/>
            <person name="Yoshida Y."/>
            <person name="Ohtoshi R."/>
            <person name="Malay A.D."/>
            <person name="Moran D.A.P."/>
            <person name="Tomita M."/>
            <person name="Numata K."/>
            <person name="Arakawa K."/>
        </authorList>
    </citation>
    <scope>NUCLEOTIDE SEQUENCE</scope>
</reference>
<keyword evidence="2" id="KW-1185">Reference proteome</keyword>
<dbReference type="AlphaFoldDB" id="A0A8X6ITT5"/>
<proteinExistence type="predicted"/>
<dbReference type="Proteomes" id="UP000886998">
    <property type="component" value="Unassembled WGS sequence"/>
</dbReference>
<protein>
    <submittedName>
        <fullName evidence="1">Uncharacterized protein</fullName>
    </submittedName>
</protein>
<evidence type="ECO:0000313" key="1">
    <source>
        <dbReference type="EMBL" id="GFS59194.1"/>
    </source>
</evidence>
<evidence type="ECO:0000313" key="2">
    <source>
        <dbReference type="Proteomes" id="UP000886998"/>
    </source>
</evidence>
<gene>
    <name evidence="1" type="ORF">TNIN_372671</name>
</gene>